<dbReference type="RefSeq" id="WP_164343703.1">
    <property type="nucleotide sequence ID" value="NZ_JAAGLQ010000185.1"/>
</dbReference>
<sequence length="253" mass="26545">MIWEKGSQEKSLTVVTLDFPDADTAEFIGRLGCDGIAVDLEHGSPTAGELSSLARACAVAGVPLIGRIRCQEQSVARCLDAGITVLQLTQVTGPADVDRVTDWAAFPPDGHRGIGRARANAFGHHPGGYPAFVDSVRSDGIALLVHVETVEAVTTVSEIASRPWVKALIVGAHDLAASAGHPGDPSHPDVRRLVEQATARIADGDKLLGLSASSRDEARRATHRGAGLLLLSQARMLSRALESVLTGTTEGTR</sequence>
<dbReference type="EMBL" id="JAAGLQ010000185">
    <property type="protein sequence ID" value="NEA15658.1"/>
    <property type="molecule type" value="Genomic_DNA"/>
</dbReference>
<dbReference type="InterPro" id="IPR005000">
    <property type="entry name" value="Aldolase/citrate-lyase_domain"/>
</dbReference>
<dbReference type="Proteomes" id="UP000471293">
    <property type="component" value="Unassembled WGS sequence"/>
</dbReference>
<dbReference type="PANTHER" id="PTHR30502:SF0">
    <property type="entry name" value="PHOSPHOENOLPYRUVATE CARBOXYLASE FAMILY PROTEIN"/>
    <property type="match status" value="1"/>
</dbReference>
<evidence type="ECO:0000256" key="2">
    <source>
        <dbReference type="ARBA" id="ARBA00022723"/>
    </source>
</evidence>
<evidence type="ECO:0000313" key="5">
    <source>
        <dbReference type="EMBL" id="NEA15658.1"/>
    </source>
</evidence>
<reference evidence="5 6" key="1">
    <citation type="submission" date="2020-01" db="EMBL/GenBank/DDBJ databases">
        <title>Insect and environment-associated Actinomycetes.</title>
        <authorList>
            <person name="Currrie C."/>
            <person name="Chevrette M."/>
            <person name="Carlson C."/>
            <person name="Stubbendieck R."/>
            <person name="Wendt-Pienkowski E."/>
        </authorList>
    </citation>
    <scope>NUCLEOTIDE SEQUENCE [LARGE SCALE GENOMIC DNA]</scope>
    <source>
        <strain evidence="5 6">SID11342</strain>
    </source>
</reference>
<comment type="caution">
    <text evidence="5">The sequence shown here is derived from an EMBL/GenBank/DDBJ whole genome shotgun (WGS) entry which is preliminary data.</text>
</comment>
<keyword evidence="3" id="KW-0456">Lyase</keyword>
<dbReference type="Gene3D" id="3.20.20.60">
    <property type="entry name" value="Phosphoenolpyruvate-binding domains"/>
    <property type="match status" value="1"/>
</dbReference>
<evidence type="ECO:0000256" key="1">
    <source>
        <dbReference type="ARBA" id="ARBA00005568"/>
    </source>
</evidence>
<proteinExistence type="inferred from homology"/>
<dbReference type="GO" id="GO:0046872">
    <property type="term" value="F:metal ion binding"/>
    <property type="evidence" value="ECO:0007669"/>
    <property type="project" value="UniProtKB-KW"/>
</dbReference>
<dbReference type="SUPFAM" id="SSF51621">
    <property type="entry name" value="Phosphoenolpyruvate/pyruvate domain"/>
    <property type="match status" value="1"/>
</dbReference>
<name>A0A6N9TWA3_STRHA</name>
<dbReference type="InterPro" id="IPR050251">
    <property type="entry name" value="HpcH-HpaI_aldolase"/>
</dbReference>
<protein>
    <submittedName>
        <fullName evidence="5">Aldolase</fullName>
    </submittedName>
</protein>
<gene>
    <name evidence="5" type="ORF">G3I29_08955</name>
</gene>
<evidence type="ECO:0000256" key="3">
    <source>
        <dbReference type="ARBA" id="ARBA00023239"/>
    </source>
</evidence>
<keyword evidence="2" id="KW-0479">Metal-binding</keyword>
<dbReference type="AlphaFoldDB" id="A0A6N9TWA3"/>
<evidence type="ECO:0000259" key="4">
    <source>
        <dbReference type="Pfam" id="PF03328"/>
    </source>
</evidence>
<evidence type="ECO:0000313" key="6">
    <source>
        <dbReference type="Proteomes" id="UP000471293"/>
    </source>
</evidence>
<dbReference type="GO" id="GO:0005737">
    <property type="term" value="C:cytoplasm"/>
    <property type="evidence" value="ECO:0007669"/>
    <property type="project" value="TreeGrafter"/>
</dbReference>
<dbReference type="PANTHER" id="PTHR30502">
    <property type="entry name" value="2-KETO-3-DEOXY-L-RHAMNONATE ALDOLASE"/>
    <property type="match status" value="1"/>
</dbReference>
<dbReference type="Pfam" id="PF03328">
    <property type="entry name" value="HpcH_HpaI"/>
    <property type="match status" value="1"/>
</dbReference>
<dbReference type="GO" id="GO:0016832">
    <property type="term" value="F:aldehyde-lyase activity"/>
    <property type="evidence" value="ECO:0007669"/>
    <property type="project" value="TreeGrafter"/>
</dbReference>
<accession>A0A6N9TWA3</accession>
<comment type="similarity">
    <text evidence="1">Belongs to the HpcH/HpaI aldolase family.</text>
</comment>
<organism evidence="5 6">
    <name type="scientific">Streptomyces halstedii</name>
    <dbReference type="NCBI Taxonomy" id="1944"/>
    <lineage>
        <taxon>Bacteria</taxon>
        <taxon>Bacillati</taxon>
        <taxon>Actinomycetota</taxon>
        <taxon>Actinomycetes</taxon>
        <taxon>Kitasatosporales</taxon>
        <taxon>Streptomycetaceae</taxon>
        <taxon>Streptomyces</taxon>
    </lineage>
</organism>
<dbReference type="InterPro" id="IPR015813">
    <property type="entry name" value="Pyrv/PenolPyrv_kinase-like_dom"/>
</dbReference>
<feature type="domain" description="HpcH/HpaI aldolase/citrate lyase" evidence="4">
    <location>
        <begin position="23"/>
        <end position="212"/>
    </location>
</feature>
<dbReference type="InterPro" id="IPR040442">
    <property type="entry name" value="Pyrv_kinase-like_dom_sf"/>
</dbReference>